<feature type="non-terminal residue" evidence="1">
    <location>
        <position position="1"/>
    </location>
</feature>
<dbReference type="EMBL" id="BRXZ01006927">
    <property type="protein sequence ID" value="GMI22034.1"/>
    <property type="molecule type" value="Genomic_DNA"/>
</dbReference>
<dbReference type="Proteomes" id="UP001165082">
    <property type="component" value="Unassembled WGS sequence"/>
</dbReference>
<sequence length="60" mass="6679">EAPYGECEKACPTNMKGTRPGATDLDDCFSLQDNFYIVSKHAHRIVVSDNDNAGYSTRRI</sequence>
<accession>A0A9W7FXP1</accession>
<protein>
    <submittedName>
        <fullName evidence="1">Uncharacterized protein</fullName>
    </submittedName>
</protein>
<comment type="caution">
    <text evidence="1">The sequence shown here is derived from an EMBL/GenBank/DDBJ whole genome shotgun (WGS) entry which is preliminary data.</text>
</comment>
<dbReference type="AlphaFoldDB" id="A0A9W7FXP1"/>
<keyword evidence="2" id="KW-1185">Reference proteome</keyword>
<proteinExistence type="predicted"/>
<evidence type="ECO:0000313" key="2">
    <source>
        <dbReference type="Proteomes" id="UP001165082"/>
    </source>
</evidence>
<name>A0A9W7FXP1_9STRA</name>
<reference evidence="1" key="1">
    <citation type="submission" date="2022-07" db="EMBL/GenBank/DDBJ databases">
        <title>Genome analysis of Parmales, a sister group of diatoms, reveals the evolutionary specialization of diatoms from phago-mixotrophs to photoautotrophs.</title>
        <authorList>
            <person name="Ban H."/>
            <person name="Sato S."/>
            <person name="Yoshikawa S."/>
            <person name="Kazumasa Y."/>
            <person name="Nakamura Y."/>
            <person name="Ichinomiya M."/>
            <person name="Saitoh K."/>
            <person name="Sato N."/>
            <person name="Blanc-Mathieu R."/>
            <person name="Endo H."/>
            <person name="Kuwata A."/>
            <person name="Ogata H."/>
        </authorList>
    </citation>
    <scope>NUCLEOTIDE SEQUENCE</scope>
</reference>
<gene>
    <name evidence="1" type="ORF">TrRE_jg6271</name>
</gene>
<organism evidence="1 2">
    <name type="scientific">Triparma retinervis</name>
    <dbReference type="NCBI Taxonomy" id="2557542"/>
    <lineage>
        <taxon>Eukaryota</taxon>
        <taxon>Sar</taxon>
        <taxon>Stramenopiles</taxon>
        <taxon>Ochrophyta</taxon>
        <taxon>Bolidophyceae</taxon>
        <taxon>Parmales</taxon>
        <taxon>Triparmaceae</taxon>
        <taxon>Triparma</taxon>
    </lineage>
</organism>
<evidence type="ECO:0000313" key="1">
    <source>
        <dbReference type="EMBL" id="GMI22034.1"/>
    </source>
</evidence>